<name>A0A2N5NCL0_9BACL</name>
<dbReference type="PANTHER" id="PTHR43649">
    <property type="entry name" value="ARABINOSE-BINDING PROTEIN-RELATED"/>
    <property type="match status" value="1"/>
</dbReference>
<dbReference type="PROSITE" id="PS51257">
    <property type="entry name" value="PROKAR_LIPOPROTEIN"/>
    <property type="match status" value="1"/>
</dbReference>
<protein>
    <submittedName>
        <fullName evidence="3">Uncharacterized protein</fullName>
    </submittedName>
</protein>
<dbReference type="PANTHER" id="PTHR43649:SF12">
    <property type="entry name" value="DIACETYLCHITOBIOSE BINDING PROTEIN DASA"/>
    <property type="match status" value="1"/>
</dbReference>
<gene>
    <name evidence="3" type="ORF">B8V81_0221</name>
</gene>
<dbReference type="AlphaFoldDB" id="A0A2N5NCL0"/>
<comment type="caution">
    <text evidence="3">The sequence shown here is derived from an EMBL/GenBank/DDBJ whole genome shotgun (WGS) entry which is preliminary data.</text>
</comment>
<keyword evidence="2" id="KW-0732">Signal</keyword>
<dbReference type="Gene3D" id="3.40.190.10">
    <property type="entry name" value="Periplasmic binding protein-like II"/>
    <property type="match status" value="1"/>
</dbReference>
<dbReference type="EMBL" id="NFEZ01000001">
    <property type="protein sequence ID" value="PLT48089.1"/>
    <property type="molecule type" value="Genomic_DNA"/>
</dbReference>
<proteinExistence type="predicted"/>
<feature type="chain" id="PRO_5039099137" evidence="2">
    <location>
        <begin position="21"/>
        <end position="529"/>
    </location>
</feature>
<organism evidence="3 4">
    <name type="scientific">Paenibacillus pasadenensis</name>
    <dbReference type="NCBI Taxonomy" id="217090"/>
    <lineage>
        <taxon>Bacteria</taxon>
        <taxon>Bacillati</taxon>
        <taxon>Bacillota</taxon>
        <taxon>Bacilli</taxon>
        <taxon>Bacillales</taxon>
        <taxon>Paenibacillaceae</taxon>
        <taxon>Paenibacillus</taxon>
    </lineage>
</organism>
<feature type="compositionally biased region" description="Low complexity" evidence="1">
    <location>
        <begin position="32"/>
        <end position="46"/>
    </location>
</feature>
<dbReference type="SUPFAM" id="SSF53850">
    <property type="entry name" value="Periplasmic binding protein-like II"/>
    <property type="match status" value="1"/>
</dbReference>
<evidence type="ECO:0000256" key="1">
    <source>
        <dbReference type="SAM" id="MobiDB-lite"/>
    </source>
</evidence>
<feature type="signal peptide" evidence="2">
    <location>
        <begin position="1"/>
        <end position="20"/>
    </location>
</feature>
<keyword evidence="4" id="KW-1185">Reference proteome</keyword>
<sequence>MKKRMMAVTAVMVIASMLSAACSNDSGTGNSSNVENAAVENGENSNTGDAEAGTNGTDEDGNGVADWQEQPIELTYAMRFYGENDDTNPMFLNVRKFMEKYPNITVVRDQQLAIEQSDNDELEILTARAMEGTLPDIYYSPLAAEAYDRELTLDLTPYLEADPESKWISENARSFMKTYDGKETYGIPFQSVSEFPALNLGLLKENNIAVPPYNWTYADYENLRLEVAKLTPNNPVFPGGIGFIDHGPHYFDGVPNGWKGFNSETKRFDFANSPKYGEWLDQFAKEDKQGLWFWDLPEDVRKKKVGDSTNPWGDGLEAVGNFWLYSLSSSVNEMIKTRNMDIDIYPMPAAPEGGVTALHGYFDTLSLSSALDEEPVKAEAAFQLLKWLTYGEEGLKSRWALIDEYLGLPEDAPIRAEDSLMDFVQGWPITTNPEVLKNHPLVKGFPEDSELSIFNFKAFQNVDFQQSLSNPVPYPRQLPGVNKAYETLNPWEIRDQIRDKGKKYTDVAAEWDALMNKTLDDYLREYNAQ</sequence>
<accession>A0A2N5NCL0</accession>
<dbReference type="RefSeq" id="WP_101807502.1">
    <property type="nucleotide sequence ID" value="NZ_NFEZ01000001.1"/>
</dbReference>
<evidence type="ECO:0000313" key="4">
    <source>
        <dbReference type="Proteomes" id="UP000234789"/>
    </source>
</evidence>
<evidence type="ECO:0000256" key="2">
    <source>
        <dbReference type="SAM" id="SignalP"/>
    </source>
</evidence>
<reference evidence="3 4" key="1">
    <citation type="submission" date="2017-05" db="EMBL/GenBank/DDBJ databases">
        <title>Functional genome analysis of Paenibacillus pasadenensis strain R16: insights on endophytic life style and antifungal activity.</title>
        <authorList>
            <person name="Passera A."/>
            <person name="Marcolungo L."/>
            <person name="Casati P."/>
            <person name="Brasca M."/>
            <person name="Quaglino F."/>
            <person name="Delledonne M."/>
        </authorList>
    </citation>
    <scope>NUCLEOTIDE SEQUENCE [LARGE SCALE GENOMIC DNA]</scope>
    <source>
        <strain evidence="3 4">R16</strain>
    </source>
</reference>
<dbReference type="Proteomes" id="UP000234789">
    <property type="component" value="Unassembled WGS sequence"/>
</dbReference>
<evidence type="ECO:0000313" key="3">
    <source>
        <dbReference type="EMBL" id="PLT48089.1"/>
    </source>
</evidence>
<dbReference type="InterPro" id="IPR050490">
    <property type="entry name" value="Bact_solute-bd_prot1"/>
</dbReference>
<feature type="region of interest" description="Disordered" evidence="1">
    <location>
        <begin position="24"/>
        <end position="64"/>
    </location>
</feature>